<name>A0AAN7SE81_9COLE</name>
<organism evidence="1 2">
    <name type="scientific">Aquatica leii</name>
    <dbReference type="NCBI Taxonomy" id="1421715"/>
    <lineage>
        <taxon>Eukaryota</taxon>
        <taxon>Metazoa</taxon>
        <taxon>Ecdysozoa</taxon>
        <taxon>Arthropoda</taxon>
        <taxon>Hexapoda</taxon>
        <taxon>Insecta</taxon>
        <taxon>Pterygota</taxon>
        <taxon>Neoptera</taxon>
        <taxon>Endopterygota</taxon>
        <taxon>Coleoptera</taxon>
        <taxon>Polyphaga</taxon>
        <taxon>Elateriformia</taxon>
        <taxon>Elateroidea</taxon>
        <taxon>Lampyridae</taxon>
        <taxon>Luciolinae</taxon>
        <taxon>Aquatica</taxon>
    </lineage>
</organism>
<evidence type="ECO:0000313" key="2">
    <source>
        <dbReference type="Proteomes" id="UP001353858"/>
    </source>
</evidence>
<comment type="caution">
    <text evidence="1">The sequence shown here is derived from an EMBL/GenBank/DDBJ whole genome shotgun (WGS) entry which is preliminary data.</text>
</comment>
<dbReference type="AlphaFoldDB" id="A0AAN7SE81"/>
<gene>
    <name evidence="1" type="ORF">RN001_010053</name>
</gene>
<keyword evidence="2" id="KW-1185">Reference proteome</keyword>
<proteinExistence type="predicted"/>
<reference evidence="2" key="1">
    <citation type="submission" date="2023-01" db="EMBL/GenBank/DDBJ databases">
        <title>Key to firefly adult light organ development and bioluminescence: homeobox transcription factors regulate luciferase expression and transportation to peroxisome.</title>
        <authorList>
            <person name="Fu X."/>
        </authorList>
    </citation>
    <scope>NUCLEOTIDE SEQUENCE [LARGE SCALE GENOMIC DNA]</scope>
</reference>
<sequence length="131" mass="14549">MVEGQSDEVLFNGGISCVLTMYGAKTALHCKNELRYKCFITLASKDKIKITQPAVPKNVLKIIFCSCKIGCGSACGCRKVGFYCSPACILYSGSDCNIHPPLEEDESLKRKILMKIKYNLFCIYVSKAKNF</sequence>
<protein>
    <submittedName>
        <fullName evidence="1">Uncharacterized protein</fullName>
    </submittedName>
</protein>
<dbReference type="EMBL" id="JARPUR010000004">
    <property type="protein sequence ID" value="KAK4877547.1"/>
    <property type="molecule type" value="Genomic_DNA"/>
</dbReference>
<dbReference type="Proteomes" id="UP001353858">
    <property type="component" value="Unassembled WGS sequence"/>
</dbReference>
<accession>A0AAN7SE81</accession>
<evidence type="ECO:0000313" key="1">
    <source>
        <dbReference type="EMBL" id="KAK4877547.1"/>
    </source>
</evidence>